<dbReference type="AlphaFoldDB" id="A0A9W6I6S6"/>
<dbReference type="RefSeq" id="WP_271220339.1">
    <property type="nucleotide sequence ID" value="NZ_BSEV01000014.1"/>
</dbReference>
<dbReference type="EMBL" id="BSEV01000014">
    <property type="protein sequence ID" value="GLK11990.1"/>
    <property type="molecule type" value="Genomic_DNA"/>
</dbReference>
<evidence type="ECO:0000256" key="1">
    <source>
        <dbReference type="SAM" id="MobiDB-lite"/>
    </source>
</evidence>
<sequence length="140" mass="14283">MSSGSERETSREIRYRSPVGDLGLARSSCGGVRPSRRASCDLIRWVRPISPVLDSTSQMILSGGEIADRRTDVLRDGRVDLGDAASPGRRQPSAARPATGPDATAAAPSAAGAPAAGGTGEPVIDPGGLWDGGIEGDMGV</sequence>
<dbReference type="Proteomes" id="UP001143474">
    <property type="component" value="Unassembled WGS sequence"/>
</dbReference>
<comment type="caution">
    <text evidence="2">The sequence shown here is derived from an EMBL/GenBank/DDBJ whole genome shotgun (WGS) entry which is preliminary data.</text>
</comment>
<feature type="compositionally biased region" description="Gly residues" evidence="1">
    <location>
        <begin position="129"/>
        <end position="140"/>
    </location>
</feature>
<accession>A0A9W6I6S6</accession>
<gene>
    <name evidence="2" type="ORF">GCM10017600_53980</name>
</gene>
<evidence type="ECO:0000313" key="3">
    <source>
        <dbReference type="Proteomes" id="UP001143474"/>
    </source>
</evidence>
<reference evidence="2" key="1">
    <citation type="journal article" date="2014" name="Int. J. Syst. Evol. Microbiol.">
        <title>Complete genome sequence of Corynebacterium casei LMG S-19264T (=DSM 44701T), isolated from a smear-ripened cheese.</title>
        <authorList>
            <consortium name="US DOE Joint Genome Institute (JGI-PGF)"/>
            <person name="Walter F."/>
            <person name="Albersmeier A."/>
            <person name="Kalinowski J."/>
            <person name="Ruckert C."/>
        </authorList>
    </citation>
    <scope>NUCLEOTIDE SEQUENCE</scope>
    <source>
        <strain evidence="2">VKM Ac-2007</strain>
    </source>
</reference>
<name>A0A9W6I6S6_9ACTN</name>
<reference evidence="2" key="2">
    <citation type="submission" date="2023-01" db="EMBL/GenBank/DDBJ databases">
        <authorList>
            <person name="Sun Q."/>
            <person name="Evtushenko L."/>
        </authorList>
    </citation>
    <scope>NUCLEOTIDE SEQUENCE</scope>
    <source>
        <strain evidence="2">VKM Ac-2007</strain>
    </source>
</reference>
<protein>
    <submittedName>
        <fullName evidence="2">Uncharacterized protein</fullName>
    </submittedName>
</protein>
<proteinExistence type="predicted"/>
<feature type="compositionally biased region" description="Low complexity" evidence="1">
    <location>
        <begin position="94"/>
        <end position="114"/>
    </location>
</feature>
<keyword evidence="3" id="KW-1185">Reference proteome</keyword>
<organism evidence="2 3">
    <name type="scientific">Streptosporangium carneum</name>
    <dbReference type="NCBI Taxonomy" id="47481"/>
    <lineage>
        <taxon>Bacteria</taxon>
        <taxon>Bacillati</taxon>
        <taxon>Actinomycetota</taxon>
        <taxon>Actinomycetes</taxon>
        <taxon>Streptosporangiales</taxon>
        <taxon>Streptosporangiaceae</taxon>
        <taxon>Streptosporangium</taxon>
    </lineage>
</organism>
<evidence type="ECO:0000313" key="2">
    <source>
        <dbReference type="EMBL" id="GLK11990.1"/>
    </source>
</evidence>
<feature type="region of interest" description="Disordered" evidence="1">
    <location>
        <begin position="77"/>
        <end position="140"/>
    </location>
</feature>